<evidence type="ECO:0000259" key="2">
    <source>
        <dbReference type="Pfam" id="PF01935"/>
    </source>
</evidence>
<feature type="domain" description="Helicase HerA central" evidence="2">
    <location>
        <begin position="246"/>
        <end position="365"/>
    </location>
</feature>
<name>A0ABU0IW29_9CAUL</name>
<protein>
    <recommendedName>
        <fullName evidence="2">Helicase HerA central domain-containing protein</fullName>
    </recommendedName>
</protein>
<comment type="caution">
    <text evidence="3">The sequence shown here is derived from an EMBL/GenBank/DDBJ whole genome shotgun (WGS) entry which is preliminary data.</text>
</comment>
<gene>
    <name evidence="3" type="ORF">QO010_004020</name>
</gene>
<feature type="compositionally biased region" description="Pro residues" evidence="1">
    <location>
        <begin position="715"/>
        <end position="724"/>
    </location>
</feature>
<dbReference type="PANTHER" id="PTHR30121:SF6">
    <property type="entry name" value="SLR6007 PROTEIN"/>
    <property type="match status" value="1"/>
</dbReference>
<evidence type="ECO:0000313" key="4">
    <source>
        <dbReference type="Proteomes" id="UP001228905"/>
    </source>
</evidence>
<dbReference type="InterPro" id="IPR027417">
    <property type="entry name" value="P-loop_NTPase"/>
</dbReference>
<feature type="region of interest" description="Disordered" evidence="1">
    <location>
        <begin position="674"/>
        <end position="735"/>
    </location>
</feature>
<evidence type="ECO:0000313" key="3">
    <source>
        <dbReference type="EMBL" id="MDQ0466227.1"/>
    </source>
</evidence>
<dbReference type="InterPro" id="IPR002789">
    <property type="entry name" value="HerA_central"/>
</dbReference>
<dbReference type="EMBL" id="JAUSVS010000010">
    <property type="protein sequence ID" value="MDQ0466227.1"/>
    <property type="molecule type" value="Genomic_DNA"/>
</dbReference>
<dbReference type="InterPro" id="IPR051162">
    <property type="entry name" value="T4SS_component"/>
</dbReference>
<keyword evidence="4" id="KW-1185">Reference proteome</keyword>
<evidence type="ECO:0000256" key="1">
    <source>
        <dbReference type="SAM" id="MobiDB-lite"/>
    </source>
</evidence>
<proteinExistence type="predicted"/>
<dbReference type="RefSeq" id="WP_307352170.1">
    <property type="nucleotide sequence ID" value="NZ_JAUSVS010000010.1"/>
</dbReference>
<organism evidence="3 4">
    <name type="scientific">Caulobacter ginsengisoli</name>
    <dbReference type="NCBI Taxonomy" id="400775"/>
    <lineage>
        <taxon>Bacteria</taxon>
        <taxon>Pseudomonadati</taxon>
        <taxon>Pseudomonadota</taxon>
        <taxon>Alphaproteobacteria</taxon>
        <taxon>Caulobacterales</taxon>
        <taxon>Caulobacteraceae</taxon>
        <taxon>Caulobacter</taxon>
    </lineage>
</organism>
<dbReference type="SUPFAM" id="SSF52540">
    <property type="entry name" value="P-loop containing nucleoside triphosphate hydrolases"/>
    <property type="match status" value="1"/>
</dbReference>
<feature type="compositionally biased region" description="Basic and acidic residues" evidence="1">
    <location>
        <begin position="683"/>
        <end position="699"/>
    </location>
</feature>
<dbReference type="PANTHER" id="PTHR30121">
    <property type="entry name" value="UNCHARACTERIZED PROTEIN YJGR-RELATED"/>
    <property type="match status" value="1"/>
</dbReference>
<dbReference type="Pfam" id="PF01935">
    <property type="entry name" value="DUF87"/>
    <property type="match status" value="1"/>
</dbReference>
<sequence>MDWGNLRNWLSGDSRTRELDETRQAWHETQALWQASPLSQNDPSDLALSFVKEIMRRADRTPALPILVSLCEAAEALFRAESIGPIKPIWPAIESDVSVGVEFRRMLARRRRYAADFNRLHGIVTGQLGAACDALIEALPESCFRDWDQENPSFEVPLIELVDRPADLVQHLLLFPYDDETMRLELFLSLRERYATNLLVASGFPPDANIHELSHRLIIPTRQTKKTPAELVEMYLSGSPFASLMELPVPFHVPEEARFEHCHIVGGTGHGKTQLMQRMIHGDLVAAQTERRSVVVIDSQGDLINRLSRLSLFSPETPGSLADRLILIDPADVEFPAALNLFDAHLERVQTYRPVDRERILNGVIELYETFFGAMLGAELTQKQGVIFKYLARLMITIPGATIHTLMQLMEDGRPFKAQMEQLDGSARYFFQTEFFHPSFAATKKQILRRLWGVLSTPAFERMFAQRQNKLDLFEAMQDGKIILVSTAKDLLKTEGSQLFGRFFIAMLAQAALERSTVDPADRTPTMVYVDEAQEYFDDTIETILNQARKYRVGLTLAHQTLDQLSPRLRSAIHANTSMKCAGGVSAKDARAMADELHTSSDFIESMKRRQGTSEFAVWLKHQTPYAIRLSVPLGFLERQPILVEEEYEALLERNRAAYCGTLDEVSFARPSVAEPESFAPEVARDETPPRARDPRPESVDSTPPIQEPAETPAPRAPGPPRPAPAEAGKGGSQHRYVQHLIKRLAEERGLRAVIEEAVEGGQVDVGLHQGELSVACEISVTSTPEYEAQNLAKCLRAGFARIWAVAPDAKRRRAIRQSAEARLAPEDFARVEFLTTEEMVAALDALSVPEPEEKVVLGYRVTSSRRAISPGEATERRAAVARILSRAKEE</sequence>
<reference evidence="3 4" key="1">
    <citation type="submission" date="2023-07" db="EMBL/GenBank/DDBJ databases">
        <title>Genomic Encyclopedia of Type Strains, Phase IV (KMG-IV): sequencing the most valuable type-strain genomes for metagenomic binning, comparative biology and taxonomic classification.</title>
        <authorList>
            <person name="Goeker M."/>
        </authorList>
    </citation>
    <scope>NUCLEOTIDE SEQUENCE [LARGE SCALE GENOMIC DNA]</scope>
    <source>
        <strain evidence="3 4">DSM 18695</strain>
    </source>
</reference>
<dbReference type="Proteomes" id="UP001228905">
    <property type="component" value="Unassembled WGS sequence"/>
</dbReference>
<accession>A0ABU0IW29</accession>
<dbReference type="Gene3D" id="3.40.50.300">
    <property type="entry name" value="P-loop containing nucleotide triphosphate hydrolases"/>
    <property type="match status" value="2"/>
</dbReference>